<evidence type="ECO:0000259" key="12">
    <source>
        <dbReference type="Pfam" id="PF02542"/>
    </source>
</evidence>
<dbReference type="GO" id="GO:0046872">
    <property type="term" value="F:metal ion binding"/>
    <property type="evidence" value="ECO:0007669"/>
    <property type="project" value="UniProtKB-KW"/>
</dbReference>
<dbReference type="NCBIfam" id="TIGR00453">
    <property type="entry name" value="ispD"/>
    <property type="match status" value="1"/>
</dbReference>
<dbReference type="PROSITE" id="PS01350">
    <property type="entry name" value="ISPF"/>
    <property type="match status" value="1"/>
</dbReference>
<dbReference type="AlphaFoldDB" id="A0A6J6GRG1"/>
<evidence type="ECO:0000256" key="1">
    <source>
        <dbReference type="ARBA" id="ARBA00000200"/>
    </source>
</evidence>
<dbReference type="FunFam" id="3.30.1330.50:FF:000003">
    <property type="entry name" value="2-C-methyl-D-erythritol 2,4-cyclodiphosphate synthase"/>
    <property type="match status" value="1"/>
</dbReference>
<evidence type="ECO:0000256" key="7">
    <source>
        <dbReference type="ARBA" id="ARBA00022695"/>
    </source>
</evidence>
<protein>
    <submittedName>
        <fullName evidence="13">Unannotated protein</fullName>
    </submittedName>
</protein>
<dbReference type="InterPro" id="IPR026596">
    <property type="entry name" value="IspD/F"/>
</dbReference>
<feature type="domain" description="2-C-methyl-D-erythritol 2,4-cyclodiphosphate synthase" evidence="12">
    <location>
        <begin position="224"/>
        <end position="373"/>
    </location>
</feature>
<dbReference type="CDD" id="cd00554">
    <property type="entry name" value="MECDP_synthase"/>
    <property type="match status" value="1"/>
</dbReference>
<proteinExistence type="inferred from homology"/>
<sequence>MSGHVVAIIAAAGSGVRFGADIPKALIQLGDRTLIEHAVAAISPTVDQVIVTAPASHLSQFQGLLGSSVTVVVGGQTRSESVRAGLAAVPSKTKYVLIHDAARALATTDLANRILVELQKGEVAVIPGLPEVNTVKSVDENGYVTSTIERSKLKNIQTPQGFELSVLIKAHAANDEGTDDAALVEKTGHKVLVINGEEKALKITTPSDLANAYNFLGTGKKFLTGVGVDAHAFEAGRELWLGCINWPDEVGVAGHSDGDVAAHAICDSLFAATGLGDLGSNFGVERPEYAGASGAQLLTETLAIISKAGFEISNVSVQVIGNRPKLAGRRKEAIAALSSALNGAPVSLLATTTDGLGLTGEGKGIAAIASALVFKVSSNDR</sequence>
<organism evidence="13">
    <name type="scientific">freshwater metagenome</name>
    <dbReference type="NCBI Taxonomy" id="449393"/>
    <lineage>
        <taxon>unclassified sequences</taxon>
        <taxon>metagenomes</taxon>
        <taxon>ecological metagenomes</taxon>
    </lineage>
</organism>
<evidence type="ECO:0000256" key="5">
    <source>
        <dbReference type="ARBA" id="ARBA00009789"/>
    </source>
</evidence>
<evidence type="ECO:0000256" key="2">
    <source>
        <dbReference type="ARBA" id="ARBA00001968"/>
    </source>
</evidence>
<dbReference type="InterPro" id="IPR034683">
    <property type="entry name" value="IspD/TarI"/>
</dbReference>
<evidence type="ECO:0000256" key="8">
    <source>
        <dbReference type="ARBA" id="ARBA00022723"/>
    </source>
</evidence>
<dbReference type="InterPro" id="IPR001228">
    <property type="entry name" value="IspD"/>
</dbReference>
<dbReference type="InterPro" id="IPR050088">
    <property type="entry name" value="IspD/TarI_cytidylyltransf_bact"/>
</dbReference>
<comment type="cofactor">
    <cofactor evidence="2">
        <name>a divalent metal cation</name>
        <dbReference type="ChEBI" id="CHEBI:60240"/>
    </cofactor>
</comment>
<dbReference type="CDD" id="cd02516">
    <property type="entry name" value="CDP-ME_synthetase"/>
    <property type="match status" value="1"/>
</dbReference>
<dbReference type="PROSITE" id="PS01295">
    <property type="entry name" value="ISPD"/>
    <property type="match status" value="1"/>
</dbReference>
<dbReference type="UniPathway" id="UPA00056">
    <property type="reaction ID" value="UER00093"/>
</dbReference>
<evidence type="ECO:0000256" key="6">
    <source>
        <dbReference type="ARBA" id="ARBA00022679"/>
    </source>
</evidence>
<dbReference type="SUPFAM" id="SSF69765">
    <property type="entry name" value="IpsF-like"/>
    <property type="match status" value="1"/>
</dbReference>
<dbReference type="Pfam" id="PF02542">
    <property type="entry name" value="YgbB"/>
    <property type="match status" value="1"/>
</dbReference>
<dbReference type="HAMAP" id="MF_01520">
    <property type="entry name" value="IspDF"/>
    <property type="match status" value="1"/>
</dbReference>
<dbReference type="InterPro" id="IPR020555">
    <property type="entry name" value="MECDP_synthase_CS"/>
</dbReference>
<evidence type="ECO:0000313" key="13">
    <source>
        <dbReference type="EMBL" id="CAB4602463.1"/>
    </source>
</evidence>
<dbReference type="GO" id="GO:0050518">
    <property type="term" value="F:2-C-methyl-D-erythritol 4-phosphate cytidylyltransferase activity"/>
    <property type="evidence" value="ECO:0007669"/>
    <property type="project" value="InterPro"/>
</dbReference>
<dbReference type="NCBIfam" id="TIGR00151">
    <property type="entry name" value="ispF"/>
    <property type="match status" value="1"/>
</dbReference>
<dbReference type="GO" id="GO:0008685">
    <property type="term" value="F:2-C-methyl-D-erythritol 2,4-cyclodiphosphate synthase activity"/>
    <property type="evidence" value="ECO:0007669"/>
    <property type="project" value="UniProtKB-EC"/>
</dbReference>
<comment type="pathway">
    <text evidence="4">Isoprenoid biosynthesis; isopentenyl diphosphate biosynthesis via DXP pathway; isopentenyl diphosphate from 1-deoxy-D-xylulose 5-phosphate: step 2/6.</text>
</comment>
<comment type="catalytic activity">
    <reaction evidence="1">
        <text>4-CDP-2-C-methyl-D-erythritol 2-phosphate = 2-C-methyl-D-erythritol 2,4-cyclic diphosphate + CMP</text>
        <dbReference type="Rhea" id="RHEA:23864"/>
        <dbReference type="ChEBI" id="CHEBI:57919"/>
        <dbReference type="ChEBI" id="CHEBI:58483"/>
        <dbReference type="ChEBI" id="CHEBI:60377"/>
        <dbReference type="EC" id="4.6.1.12"/>
    </reaction>
</comment>
<dbReference type="GO" id="GO:0016114">
    <property type="term" value="P:terpenoid biosynthetic process"/>
    <property type="evidence" value="ECO:0007669"/>
    <property type="project" value="InterPro"/>
</dbReference>
<gene>
    <name evidence="13" type="ORF">UFOPK1852_00164</name>
</gene>
<dbReference type="PANTHER" id="PTHR32125:SF4">
    <property type="entry name" value="2-C-METHYL-D-ERYTHRITOL 4-PHOSPHATE CYTIDYLYLTRANSFERASE, CHLOROPLASTIC"/>
    <property type="match status" value="1"/>
</dbReference>
<dbReference type="GO" id="GO:0019288">
    <property type="term" value="P:isopentenyl diphosphate biosynthetic process, methylerythritol 4-phosphate pathway"/>
    <property type="evidence" value="ECO:0007669"/>
    <property type="project" value="UniProtKB-UniPathway"/>
</dbReference>
<comment type="pathway">
    <text evidence="3">Isoprenoid biosynthesis; isopentenyl diphosphate biosynthesis via DXP pathway; isopentenyl diphosphate from 1-deoxy-D-xylulose 5-phosphate: step 4/6.</text>
</comment>
<dbReference type="InterPro" id="IPR036571">
    <property type="entry name" value="MECDP_synthase_sf"/>
</dbReference>
<dbReference type="EMBL" id="CAEZUS010000013">
    <property type="protein sequence ID" value="CAB4602463.1"/>
    <property type="molecule type" value="Genomic_DNA"/>
</dbReference>
<comment type="similarity">
    <text evidence="5">Belongs to the IspD/TarI cytidylyltransferase family. IspD subfamily.</text>
</comment>
<evidence type="ECO:0000256" key="11">
    <source>
        <dbReference type="ARBA" id="ARBA00023268"/>
    </source>
</evidence>
<evidence type="ECO:0000256" key="9">
    <source>
        <dbReference type="ARBA" id="ARBA00023229"/>
    </source>
</evidence>
<dbReference type="InterPro" id="IPR003526">
    <property type="entry name" value="MECDP_synthase"/>
</dbReference>
<evidence type="ECO:0000256" key="4">
    <source>
        <dbReference type="ARBA" id="ARBA00004787"/>
    </source>
</evidence>
<name>A0A6J6GRG1_9ZZZZ</name>
<dbReference type="FunFam" id="3.90.550.10:FF:000003">
    <property type="entry name" value="2-C-methyl-D-erythritol 4-phosphate cytidylyltransferase"/>
    <property type="match status" value="1"/>
</dbReference>
<keyword evidence="8" id="KW-0479">Metal-binding</keyword>
<dbReference type="InterPro" id="IPR029044">
    <property type="entry name" value="Nucleotide-diphossugar_trans"/>
</dbReference>
<reference evidence="13" key="1">
    <citation type="submission" date="2020-05" db="EMBL/GenBank/DDBJ databases">
        <authorList>
            <person name="Chiriac C."/>
            <person name="Salcher M."/>
            <person name="Ghai R."/>
            <person name="Kavagutti S V."/>
        </authorList>
    </citation>
    <scope>NUCLEOTIDE SEQUENCE</scope>
</reference>
<evidence type="ECO:0000256" key="3">
    <source>
        <dbReference type="ARBA" id="ARBA00004709"/>
    </source>
</evidence>
<dbReference type="HAMAP" id="MF_00107">
    <property type="entry name" value="IspF"/>
    <property type="match status" value="1"/>
</dbReference>
<dbReference type="Gene3D" id="3.30.1330.50">
    <property type="entry name" value="2-C-methyl-D-erythritol 2,4-cyclodiphosphate synthase"/>
    <property type="match status" value="1"/>
</dbReference>
<keyword evidence="6" id="KW-0808">Transferase</keyword>
<evidence type="ECO:0000256" key="10">
    <source>
        <dbReference type="ARBA" id="ARBA00023239"/>
    </source>
</evidence>
<dbReference type="SUPFAM" id="SSF53448">
    <property type="entry name" value="Nucleotide-diphospho-sugar transferases"/>
    <property type="match status" value="1"/>
</dbReference>
<accession>A0A6J6GRG1</accession>
<keyword evidence="7" id="KW-0548">Nucleotidyltransferase</keyword>
<dbReference type="Gene3D" id="3.90.550.10">
    <property type="entry name" value="Spore Coat Polysaccharide Biosynthesis Protein SpsA, Chain A"/>
    <property type="match status" value="1"/>
</dbReference>
<dbReference type="InterPro" id="IPR018294">
    <property type="entry name" value="ISPD_synthase_CS"/>
</dbReference>
<keyword evidence="11" id="KW-0511">Multifunctional enzyme</keyword>
<dbReference type="PANTHER" id="PTHR32125">
    <property type="entry name" value="2-C-METHYL-D-ERYTHRITOL 4-PHOSPHATE CYTIDYLYLTRANSFERASE, CHLOROPLASTIC"/>
    <property type="match status" value="1"/>
</dbReference>
<keyword evidence="9" id="KW-0414">Isoprene biosynthesis</keyword>
<dbReference type="HAMAP" id="MF_00108">
    <property type="entry name" value="IspD"/>
    <property type="match status" value="1"/>
</dbReference>
<keyword evidence="10" id="KW-0456">Lyase</keyword>
<dbReference type="Pfam" id="PF01128">
    <property type="entry name" value="IspD"/>
    <property type="match status" value="1"/>
</dbReference>